<evidence type="ECO:0000256" key="7">
    <source>
        <dbReference type="ARBA" id="ARBA00022840"/>
    </source>
</evidence>
<feature type="domain" description="PD-(D/E)XK endonuclease-like" evidence="10">
    <location>
        <begin position="710"/>
        <end position="992"/>
    </location>
</feature>
<dbReference type="GO" id="GO:0006310">
    <property type="term" value="P:DNA recombination"/>
    <property type="evidence" value="ECO:0007669"/>
    <property type="project" value="TreeGrafter"/>
</dbReference>
<evidence type="ECO:0000256" key="3">
    <source>
        <dbReference type="ARBA" id="ARBA00022763"/>
    </source>
</evidence>
<dbReference type="GO" id="GO:0004527">
    <property type="term" value="F:exonuclease activity"/>
    <property type="evidence" value="ECO:0007669"/>
    <property type="project" value="UniProtKB-KW"/>
</dbReference>
<keyword evidence="5" id="KW-0347">Helicase</keyword>
<dbReference type="GO" id="GO:0003677">
    <property type="term" value="F:DNA binding"/>
    <property type="evidence" value="ECO:0007669"/>
    <property type="project" value="UniProtKB-KW"/>
</dbReference>
<dbReference type="KEGG" id="dai:Desaci_3881"/>
<organism evidence="11 12">
    <name type="scientific">Desulfosporosinus acidiphilus (strain DSM 22704 / JCM 16185 / SJ4)</name>
    <dbReference type="NCBI Taxonomy" id="646529"/>
    <lineage>
        <taxon>Bacteria</taxon>
        <taxon>Bacillati</taxon>
        <taxon>Bacillota</taxon>
        <taxon>Clostridia</taxon>
        <taxon>Eubacteriales</taxon>
        <taxon>Desulfitobacteriaceae</taxon>
        <taxon>Desulfosporosinus</taxon>
    </lineage>
</organism>
<evidence type="ECO:0000256" key="5">
    <source>
        <dbReference type="ARBA" id="ARBA00022806"/>
    </source>
</evidence>
<dbReference type="InterPro" id="IPR027417">
    <property type="entry name" value="P-loop_NTPase"/>
</dbReference>
<evidence type="ECO:0000256" key="1">
    <source>
        <dbReference type="ARBA" id="ARBA00022722"/>
    </source>
</evidence>
<keyword evidence="2" id="KW-0547">Nucleotide-binding</keyword>
<evidence type="ECO:0000313" key="12">
    <source>
        <dbReference type="Proteomes" id="UP000002892"/>
    </source>
</evidence>
<keyword evidence="6" id="KW-0269">Exonuclease</keyword>
<dbReference type="PANTHER" id="PTHR30591:SF1">
    <property type="entry name" value="RECBCD ENZYME SUBUNIT RECC"/>
    <property type="match status" value="1"/>
</dbReference>
<gene>
    <name evidence="11" type="ordered locus">Desaci_3881</name>
</gene>
<reference evidence="11 12" key="1">
    <citation type="journal article" date="2012" name="J. Bacteriol.">
        <title>Complete genome sequences of Desulfosporosinus orientis DSM765T, Desulfosporosinus youngiae DSM17734T, Desulfosporosinus meridiei DSM13257T, and Desulfosporosinus acidiphilus DSM22704T.</title>
        <authorList>
            <person name="Pester M."/>
            <person name="Brambilla E."/>
            <person name="Alazard D."/>
            <person name="Rattei T."/>
            <person name="Weinmaier T."/>
            <person name="Han J."/>
            <person name="Lucas S."/>
            <person name="Lapidus A."/>
            <person name="Cheng J.F."/>
            <person name="Goodwin L."/>
            <person name="Pitluck S."/>
            <person name="Peters L."/>
            <person name="Ovchinnikova G."/>
            <person name="Teshima H."/>
            <person name="Detter J.C."/>
            <person name="Han C.S."/>
            <person name="Tapia R."/>
            <person name="Land M.L."/>
            <person name="Hauser L."/>
            <person name="Kyrpides N.C."/>
            <person name="Ivanova N.N."/>
            <person name="Pagani I."/>
            <person name="Huntmann M."/>
            <person name="Wei C.L."/>
            <person name="Davenport K.W."/>
            <person name="Daligault H."/>
            <person name="Chain P.S."/>
            <person name="Chen A."/>
            <person name="Mavromatis K."/>
            <person name="Markowitz V."/>
            <person name="Szeto E."/>
            <person name="Mikhailova N."/>
            <person name="Pati A."/>
            <person name="Wagner M."/>
            <person name="Woyke T."/>
            <person name="Ollivier B."/>
            <person name="Klenk H.P."/>
            <person name="Spring S."/>
            <person name="Loy A."/>
        </authorList>
    </citation>
    <scope>NUCLEOTIDE SEQUENCE [LARGE SCALE GENOMIC DNA]</scope>
    <source>
        <strain evidence="12">DSM 22704 / JCM 16185 / SJ4</strain>
    </source>
</reference>
<dbReference type="Proteomes" id="UP000002892">
    <property type="component" value="Chromosome"/>
</dbReference>
<dbReference type="InterPro" id="IPR038726">
    <property type="entry name" value="PDDEXK_AddAB-type"/>
</dbReference>
<evidence type="ECO:0000256" key="4">
    <source>
        <dbReference type="ARBA" id="ARBA00022801"/>
    </source>
</evidence>
<evidence type="ECO:0000256" key="9">
    <source>
        <dbReference type="ARBA" id="ARBA00023204"/>
    </source>
</evidence>
<keyword evidence="9" id="KW-0234">DNA repair</keyword>
<keyword evidence="7" id="KW-0067">ATP-binding</keyword>
<dbReference type="GO" id="GO:0004386">
    <property type="term" value="F:helicase activity"/>
    <property type="evidence" value="ECO:0007669"/>
    <property type="project" value="UniProtKB-KW"/>
</dbReference>
<keyword evidence="8" id="KW-0238">DNA-binding</keyword>
<evidence type="ECO:0000259" key="10">
    <source>
        <dbReference type="Pfam" id="PF12705"/>
    </source>
</evidence>
<keyword evidence="12" id="KW-1185">Reference proteome</keyword>
<dbReference type="GO" id="GO:0006281">
    <property type="term" value="P:DNA repair"/>
    <property type="evidence" value="ECO:0007669"/>
    <property type="project" value="UniProtKB-KW"/>
</dbReference>
<sequence>MKALINQLDSIFKKNPLGEKVLIVPKFSAGRQLIDGCTKSGLKPLNLKIMTLSGLAEEVCKQMLFRSKRSIIPTALGQELFIGILKNLSDTGKLTYFNCLEVTPGVSRVIYNAINELKMQELTMDKVSPTKFVNTAKGEDILHIWAEYEKELQSRGFLDLSDLYTEAITPKMSATSRTYIVLSNLKLTSLERDFLELLTKRDYEVFHLPRPKGIAAYAPLENNILPVEKDISALNKLLWLYDLPNASANQQVLPVELFRSYGESNELNEVLRKIKKRELPFDQTAIYYTTEGPYAPLTFTLTQELNLPVTFGSGINIRFTSPGRLYHGLLTWAENGFRVSDFIPLLLNGGLNLSDQDAPSKLSIIRLLRNSSIGWGKERYATELEKAISLLEQEIEDTGKQVRDSDSFMQSKLLSLKWLKEFFVDIFDLFPEPNLVGNFSYGKFAGWLLKLMHNFSLVKNIADGDAKKVICEHLLMIRDWFQEGMELKEIYSRLSVISEKQVNASNPKPGYLHVDHYRAGIYIDRPHVFVVGLDANRFPGSRIEDPILLDVERENLGYELPLRGLRYKEKTYDLVQFLGTVSGSLTASYTAFDTAENRVVFPAAVLLQLYRLLTGDETQDYSDLIKSLGERKGFIPYEPEEALGATEWWLYQLTSGKKLDLTSIKSLYPALYNGLQADIKKQGVGLTVHDGLVKIDGAMLDPTVNHNLILSCSELETLAKCPYSYFLRYVLRVVPREELTYDPNRWLDSKTKGSLFHAIFYKFYRELQELGAKPGLVKHQNYLFELADELITLQRSEVPPPNELVFEQDRRNLLDSCRVFLRSEEVEAQNSHPEYFELTFGMSGDNAGLGEVEAISITMPNGGRFYLKGKIDRVDKTSAGYKVWDYKTGSTYGYSDREHFKGGRQLQHALYPLAVEQIFLQKGISSNPKVIESGYIFPTVKGEGKRVLRSQVKRDSFYEILDQLLVLLTQGIYVMTEDDNDCTFCDYAEACNRSSREPQSLQKMMVDAFRRLRSYA</sequence>
<dbReference type="EMBL" id="CP003639">
    <property type="protein sequence ID" value="AFM42759.1"/>
    <property type="molecule type" value="Genomic_DNA"/>
</dbReference>
<dbReference type="GO" id="GO:0005524">
    <property type="term" value="F:ATP binding"/>
    <property type="evidence" value="ECO:0007669"/>
    <property type="project" value="UniProtKB-KW"/>
</dbReference>
<dbReference type="HOGENOM" id="CLU_298733_0_0_9"/>
<keyword evidence="3" id="KW-0227">DNA damage</keyword>
<dbReference type="SUPFAM" id="SSF52540">
    <property type="entry name" value="P-loop containing nucleoside triphosphate hydrolases"/>
    <property type="match status" value="1"/>
</dbReference>
<dbReference type="PANTHER" id="PTHR30591">
    <property type="entry name" value="RECBCD ENZYME SUBUNIT RECC"/>
    <property type="match status" value="1"/>
</dbReference>
<dbReference type="RefSeq" id="WP_014828746.1">
    <property type="nucleotide sequence ID" value="NC_018068.1"/>
</dbReference>
<dbReference type="InterPro" id="IPR011604">
    <property type="entry name" value="PDDEXK-like_dom_sf"/>
</dbReference>
<accession>I4DAD5</accession>
<dbReference type="AlphaFoldDB" id="I4DAD5"/>
<dbReference type="InterPro" id="IPR011335">
    <property type="entry name" value="Restrct_endonuc-II-like"/>
</dbReference>
<protein>
    <recommendedName>
        <fullName evidence="10">PD-(D/E)XK endonuclease-like domain-containing protein</fullName>
    </recommendedName>
</protein>
<keyword evidence="4" id="KW-0378">Hydrolase</keyword>
<dbReference type="eggNOG" id="COG3857">
    <property type="taxonomic scope" value="Bacteria"/>
</dbReference>
<dbReference type="Gene3D" id="3.90.320.10">
    <property type="match status" value="1"/>
</dbReference>
<dbReference type="STRING" id="646529.Desaci_3881"/>
<name>I4DAD5_DESAJ</name>
<proteinExistence type="predicted"/>
<evidence type="ECO:0000256" key="6">
    <source>
        <dbReference type="ARBA" id="ARBA00022839"/>
    </source>
</evidence>
<evidence type="ECO:0000256" key="2">
    <source>
        <dbReference type="ARBA" id="ARBA00022741"/>
    </source>
</evidence>
<dbReference type="SUPFAM" id="SSF52980">
    <property type="entry name" value="Restriction endonuclease-like"/>
    <property type="match status" value="1"/>
</dbReference>
<keyword evidence="1" id="KW-0540">Nuclease</keyword>
<evidence type="ECO:0000313" key="11">
    <source>
        <dbReference type="EMBL" id="AFM42759.1"/>
    </source>
</evidence>
<dbReference type="Pfam" id="PF12705">
    <property type="entry name" value="PDDEXK_1"/>
    <property type="match status" value="1"/>
</dbReference>
<evidence type="ECO:0000256" key="8">
    <source>
        <dbReference type="ARBA" id="ARBA00023125"/>
    </source>
</evidence>
<dbReference type="OrthoDB" id="9758506at2"/>